<evidence type="ECO:0000313" key="2">
    <source>
        <dbReference type="Proteomes" id="UP001497512"/>
    </source>
</evidence>
<sequence length="84" mass="9150">MAEQTLKLEFLPHHFLLAVCGQGRSIAAPRHKHRTNGGFAHGQRRYGWKCEGVGCEETGPTTPKLLDISQKGLLGVAIGSKIEI</sequence>
<proteinExistence type="predicted"/>
<keyword evidence="2" id="KW-1185">Reference proteome</keyword>
<accession>A0ABP0U203</accession>
<name>A0ABP0U203_9BRYO</name>
<reference evidence="1" key="1">
    <citation type="submission" date="2024-02" db="EMBL/GenBank/DDBJ databases">
        <authorList>
            <consortium name="ELIXIR-Norway"/>
            <consortium name="Elixir Norway"/>
        </authorList>
    </citation>
    <scope>NUCLEOTIDE SEQUENCE</scope>
</reference>
<dbReference type="EMBL" id="OZ019910">
    <property type="protein sequence ID" value="CAK9210801.1"/>
    <property type="molecule type" value="Genomic_DNA"/>
</dbReference>
<evidence type="ECO:0000313" key="1">
    <source>
        <dbReference type="EMBL" id="CAK9210801.1"/>
    </source>
</evidence>
<protein>
    <submittedName>
        <fullName evidence="1">Uncharacterized protein</fullName>
    </submittedName>
</protein>
<gene>
    <name evidence="1" type="ORF">CSSPTR1EN2_LOCUS10341</name>
</gene>
<organism evidence="1 2">
    <name type="scientific">Sphagnum troendelagicum</name>
    <dbReference type="NCBI Taxonomy" id="128251"/>
    <lineage>
        <taxon>Eukaryota</taxon>
        <taxon>Viridiplantae</taxon>
        <taxon>Streptophyta</taxon>
        <taxon>Embryophyta</taxon>
        <taxon>Bryophyta</taxon>
        <taxon>Sphagnophytina</taxon>
        <taxon>Sphagnopsida</taxon>
        <taxon>Sphagnales</taxon>
        <taxon>Sphagnaceae</taxon>
        <taxon>Sphagnum</taxon>
    </lineage>
</organism>
<dbReference type="Proteomes" id="UP001497512">
    <property type="component" value="Chromosome 18"/>
</dbReference>